<feature type="compositionally biased region" description="Basic and acidic residues" evidence="10">
    <location>
        <begin position="19"/>
        <end position="36"/>
    </location>
</feature>
<dbReference type="InterPro" id="IPR014721">
    <property type="entry name" value="Ribsml_uS5_D2-typ_fold_subgr"/>
</dbReference>
<dbReference type="InterPro" id="IPR020568">
    <property type="entry name" value="Ribosomal_Su5_D2-typ_SF"/>
</dbReference>
<evidence type="ECO:0000256" key="2">
    <source>
        <dbReference type="ARBA" id="ARBA00008945"/>
    </source>
</evidence>
<dbReference type="InterPro" id="IPR005712">
    <property type="entry name" value="Ribosomal_uS5_bac-type"/>
</dbReference>
<dbReference type="Proteomes" id="UP000829647">
    <property type="component" value="Chromosome"/>
</dbReference>
<comment type="function">
    <text evidence="8">With S4 and S12 plays an important role in translational accuracy.</text>
</comment>
<evidence type="ECO:0000313" key="13">
    <source>
        <dbReference type="Proteomes" id="UP000829647"/>
    </source>
</evidence>
<name>A0ABY4J6J7_9BACT</name>
<comment type="function">
    <text evidence="1 8">Located at the back of the 30S subunit body where it stabilizes the conformation of the head with respect to the body.</text>
</comment>
<proteinExistence type="inferred from homology"/>
<protein>
    <recommendedName>
        <fullName evidence="7 8">Small ribosomal subunit protein uS5</fullName>
    </recommendedName>
</protein>
<feature type="domain" description="S5 DRBM" evidence="11">
    <location>
        <begin position="47"/>
        <end position="110"/>
    </location>
</feature>
<dbReference type="InterPro" id="IPR018192">
    <property type="entry name" value="Ribosomal_uS5_N_CS"/>
</dbReference>
<dbReference type="PROSITE" id="PS00585">
    <property type="entry name" value="RIBOSOMAL_S5"/>
    <property type="match status" value="1"/>
</dbReference>
<evidence type="ECO:0000313" key="12">
    <source>
        <dbReference type="EMBL" id="UPL48460.1"/>
    </source>
</evidence>
<comment type="similarity">
    <text evidence="2 8 9">Belongs to the universal ribosomal protein uS5 family.</text>
</comment>
<keyword evidence="3 8" id="KW-0699">rRNA-binding</keyword>
<gene>
    <name evidence="8 12" type="primary">rpsE</name>
    <name evidence="12" type="ORF">MWH26_14830</name>
</gene>
<feature type="region of interest" description="Disordered" evidence="10">
    <location>
        <begin position="1"/>
        <end position="47"/>
    </location>
</feature>
<dbReference type="HAMAP" id="MF_01307_B">
    <property type="entry name" value="Ribosomal_uS5_B"/>
    <property type="match status" value="1"/>
</dbReference>
<dbReference type="RefSeq" id="WP_244697379.1">
    <property type="nucleotide sequence ID" value="NZ_CP095848.1"/>
</dbReference>
<dbReference type="Gene3D" id="3.30.160.20">
    <property type="match status" value="1"/>
</dbReference>
<dbReference type="PANTHER" id="PTHR48277">
    <property type="entry name" value="MITOCHONDRIAL RIBOSOMAL PROTEIN S5"/>
    <property type="match status" value="1"/>
</dbReference>
<evidence type="ECO:0000256" key="10">
    <source>
        <dbReference type="SAM" id="MobiDB-lite"/>
    </source>
</evidence>
<evidence type="ECO:0000256" key="3">
    <source>
        <dbReference type="ARBA" id="ARBA00022730"/>
    </source>
</evidence>
<reference evidence="12 13" key="1">
    <citation type="submission" date="2022-04" db="EMBL/GenBank/DDBJ databases">
        <title>Hymenobacter sp. isolated from the air.</title>
        <authorList>
            <person name="Won M."/>
            <person name="Lee C.-M."/>
            <person name="Woen H.-Y."/>
            <person name="Kwon S.-W."/>
        </authorList>
    </citation>
    <scope>NUCLEOTIDE SEQUENCE [LARGE SCALE GENOMIC DNA]</scope>
    <source>
        <strain evidence="13">5516 S-25</strain>
    </source>
</reference>
<keyword evidence="13" id="KW-1185">Reference proteome</keyword>
<dbReference type="GO" id="GO:0005840">
    <property type="term" value="C:ribosome"/>
    <property type="evidence" value="ECO:0007669"/>
    <property type="project" value="UniProtKB-KW"/>
</dbReference>
<evidence type="ECO:0000256" key="4">
    <source>
        <dbReference type="ARBA" id="ARBA00022884"/>
    </source>
</evidence>
<dbReference type="InterPro" id="IPR000851">
    <property type="entry name" value="Ribosomal_uS5"/>
</dbReference>
<keyword evidence="6 8" id="KW-0687">Ribonucleoprotein</keyword>
<evidence type="ECO:0000256" key="9">
    <source>
        <dbReference type="RuleBase" id="RU003823"/>
    </source>
</evidence>
<keyword evidence="5 8" id="KW-0689">Ribosomal protein</keyword>
<dbReference type="Gene3D" id="3.30.230.10">
    <property type="match status" value="1"/>
</dbReference>
<dbReference type="SUPFAM" id="SSF54768">
    <property type="entry name" value="dsRNA-binding domain-like"/>
    <property type="match status" value="1"/>
</dbReference>
<keyword evidence="4 8" id="KW-0694">RNA-binding</keyword>
<dbReference type="NCBIfam" id="TIGR01021">
    <property type="entry name" value="rpsE_bact"/>
    <property type="match status" value="1"/>
</dbReference>
<feature type="compositionally biased region" description="Gly residues" evidence="10">
    <location>
        <begin position="8"/>
        <end position="18"/>
    </location>
</feature>
<organism evidence="12 13">
    <name type="scientific">Hymenobacter sublimis</name>
    <dbReference type="NCBI Taxonomy" id="2933777"/>
    <lineage>
        <taxon>Bacteria</taxon>
        <taxon>Pseudomonadati</taxon>
        <taxon>Bacteroidota</taxon>
        <taxon>Cytophagia</taxon>
        <taxon>Cytophagales</taxon>
        <taxon>Hymenobacteraceae</taxon>
        <taxon>Hymenobacter</taxon>
    </lineage>
</organism>
<evidence type="ECO:0000256" key="5">
    <source>
        <dbReference type="ARBA" id="ARBA00022980"/>
    </source>
</evidence>
<comment type="subunit">
    <text evidence="8">Part of the 30S ribosomal subunit. Contacts proteins S4 and S8.</text>
</comment>
<evidence type="ECO:0000256" key="1">
    <source>
        <dbReference type="ARBA" id="ARBA00003093"/>
    </source>
</evidence>
<evidence type="ECO:0000256" key="6">
    <source>
        <dbReference type="ARBA" id="ARBA00023274"/>
    </source>
</evidence>
<dbReference type="InterPro" id="IPR005324">
    <property type="entry name" value="Ribosomal_uS5_C"/>
</dbReference>
<comment type="domain">
    <text evidence="8">The N-terminal domain interacts with the head of the 30S subunit; the C-terminal domain interacts with the body and contacts protein S4. The interaction surface between S4 and S5 is involved in control of translational fidelity.</text>
</comment>
<dbReference type="Pfam" id="PF00333">
    <property type="entry name" value="Ribosomal_S5"/>
    <property type="match status" value="1"/>
</dbReference>
<dbReference type="InterPro" id="IPR013810">
    <property type="entry name" value="Ribosomal_uS5_N"/>
</dbReference>
<evidence type="ECO:0000256" key="7">
    <source>
        <dbReference type="ARBA" id="ARBA00035255"/>
    </source>
</evidence>
<dbReference type="PANTHER" id="PTHR48277:SF1">
    <property type="entry name" value="MITOCHONDRIAL RIBOSOMAL PROTEIN S5"/>
    <property type="match status" value="1"/>
</dbReference>
<sequence length="203" mass="21251">MAEFNNGPRGGSGDNRGGGNDRRGGGNDRRGNDRNNEQQSRTGDSDLKEKVVAINRVAKVVKGGRRFSFSAIVVVGDGNGTVGYGLGKANEVTDAIAKGIDDAKKNLVKVPLYKHTVPHVMEGKYSGGFVLVQPAAAGTGVIAGGAMRAVFESAGIKDVLAKSKGSSNPHNVVKATFDALLKMRDPMQIAQQRGITLSQVFNG</sequence>
<dbReference type="EMBL" id="CP095848">
    <property type="protein sequence ID" value="UPL48460.1"/>
    <property type="molecule type" value="Genomic_DNA"/>
</dbReference>
<dbReference type="Pfam" id="PF03719">
    <property type="entry name" value="Ribosomal_S5_C"/>
    <property type="match status" value="1"/>
</dbReference>
<accession>A0ABY4J6J7</accession>
<evidence type="ECO:0000256" key="8">
    <source>
        <dbReference type="HAMAP-Rule" id="MF_01307"/>
    </source>
</evidence>
<dbReference type="PROSITE" id="PS50881">
    <property type="entry name" value="S5_DSRBD"/>
    <property type="match status" value="1"/>
</dbReference>
<evidence type="ECO:0000259" key="11">
    <source>
        <dbReference type="PROSITE" id="PS50881"/>
    </source>
</evidence>
<dbReference type="SUPFAM" id="SSF54211">
    <property type="entry name" value="Ribosomal protein S5 domain 2-like"/>
    <property type="match status" value="1"/>
</dbReference>